<sequence length="318" mass="36547">METELCEHCKKEVPAENYLMHSAHCKRNIQLCPLCGQAISRKDAKEHLEEYHEKIDCVQCGQKTTRIDEENHLASECTKALIPCHYCDILLPREKMSEHQDFCGSRTELCEKCNRYVMMRDLQKHETSCLDYIVLPCEFCGARISYDRLDSHQLQCMTESQTLRSDIPLLVEGEDGSFREIAMEKATRSTSSHDSAGSENDSASGSNEETIDKEGNSDNSIVALPCEICGELCPSDRLMEHQERCGQESEDDESQEEPLELNFRFMNFRFNSHPYRGMDNYYDGLFSEGISRVFESLIQQGVLSDLGDRMWPFNIMRN</sequence>
<evidence type="ECO:0000313" key="8">
    <source>
        <dbReference type="Proteomes" id="UP001159405"/>
    </source>
</evidence>
<dbReference type="InterPro" id="IPR051986">
    <property type="entry name" value="Innate_Immune_Apopt_Reg"/>
</dbReference>
<dbReference type="InterPro" id="IPR013083">
    <property type="entry name" value="Znf_RING/FYVE/PHD"/>
</dbReference>
<accession>A0ABN8QPU4</accession>
<dbReference type="InterPro" id="IPR049439">
    <property type="entry name" value="TRAFD1-XIAF1_Znf"/>
</dbReference>
<feature type="region of interest" description="Disordered" evidence="5">
    <location>
        <begin position="185"/>
        <end position="217"/>
    </location>
</feature>
<gene>
    <name evidence="7" type="ORF">PLOB_00007456</name>
</gene>
<evidence type="ECO:0000256" key="4">
    <source>
        <dbReference type="PROSITE-ProRule" id="PRU00207"/>
    </source>
</evidence>
<dbReference type="PANTHER" id="PTHR16295:SF10">
    <property type="entry name" value="EXPRESSED PROTEIN"/>
    <property type="match status" value="1"/>
</dbReference>
<proteinExistence type="predicted"/>
<feature type="domain" description="TRAF-type" evidence="6">
    <location>
        <begin position="55"/>
        <end position="96"/>
    </location>
</feature>
<name>A0ABN8QPU4_9CNID</name>
<dbReference type="EMBL" id="CALNXK010000135">
    <property type="protein sequence ID" value="CAH3166041.1"/>
    <property type="molecule type" value="Genomic_DNA"/>
</dbReference>
<evidence type="ECO:0000256" key="3">
    <source>
        <dbReference type="ARBA" id="ARBA00022833"/>
    </source>
</evidence>
<organism evidence="7 8">
    <name type="scientific">Porites lobata</name>
    <dbReference type="NCBI Taxonomy" id="104759"/>
    <lineage>
        <taxon>Eukaryota</taxon>
        <taxon>Metazoa</taxon>
        <taxon>Cnidaria</taxon>
        <taxon>Anthozoa</taxon>
        <taxon>Hexacorallia</taxon>
        <taxon>Scleractinia</taxon>
        <taxon>Fungiina</taxon>
        <taxon>Poritidae</taxon>
        <taxon>Porites</taxon>
    </lineage>
</organism>
<dbReference type="InterPro" id="IPR001293">
    <property type="entry name" value="Znf_TRAF"/>
</dbReference>
<dbReference type="PANTHER" id="PTHR16295">
    <property type="entry name" value="TRAF-TYPE ZINC FINGER PROTEIN-RELATED"/>
    <property type="match status" value="1"/>
</dbReference>
<comment type="caution">
    <text evidence="7">The sequence shown here is derived from an EMBL/GenBank/DDBJ whole genome shotgun (WGS) entry which is preliminary data.</text>
</comment>
<dbReference type="Gene3D" id="3.30.40.10">
    <property type="entry name" value="Zinc/RING finger domain, C3HC4 (zinc finger)"/>
    <property type="match status" value="3"/>
</dbReference>
<evidence type="ECO:0000256" key="5">
    <source>
        <dbReference type="SAM" id="MobiDB-lite"/>
    </source>
</evidence>
<feature type="zinc finger region" description="TRAF-type" evidence="4">
    <location>
        <begin position="55"/>
        <end position="96"/>
    </location>
</feature>
<dbReference type="Pfam" id="PF21366">
    <property type="entry name" value="TRAFD1-XIAF1_ZnF"/>
    <property type="match status" value="1"/>
</dbReference>
<dbReference type="PROSITE" id="PS50145">
    <property type="entry name" value="ZF_TRAF"/>
    <property type="match status" value="1"/>
</dbReference>
<keyword evidence="3 4" id="KW-0862">Zinc</keyword>
<evidence type="ECO:0000313" key="7">
    <source>
        <dbReference type="EMBL" id="CAH3166041.1"/>
    </source>
</evidence>
<evidence type="ECO:0000259" key="6">
    <source>
        <dbReference type="PROSITE" id="PS50145"/>
    </source>
</evidence>
<keyword evidence="8" id="KW-1185">Reference proteome</keyword>
<dbReference type="SUPFAM" id="SSF49599">
    <property type="entry name" value="TRAF domain-like"/>
    <property type="match status" value="1"/>
</dbReference>
<evidence type="ECO:0000256" key="1">
    <source>
        <dbReference type="ARBA" id="ARBA00022723"/>
    </source>
</evidence>
<keyword evidence="1 4" id="KW-0479">Metal-binding</keyword>
<dbReference type="Proteomes" id="UP001159405">
    <property type="component" value="Unassembled WGS sequence"/>
</dbReference>
<protein>
    <recommendedName>
        <fullName evidence="6">TRAF-type domain-containing protein</fullName>
    </recommendedName>
</protein>
<reference evidence="7 8" key="1">
    <citation type="submission" date="2022-05" db="EMBL/GenBank/DDBJ databases">
        <authorList>
            <consortium name="Genoscope - CEA"/>
            <person name="William W."/>
        </authorList>
    </citation>
    <scope>NUCLEOTIDE SEQUENCE [LARGE SCALE GENOMIC DNA]</scope>
</reference>
<evidence type="ECO:0000256" key="2">
    <source>
        <dbReference type="ARBA" id="ARBA00022771"/>
    </source>
</evidence>
<keyword evidence="2 4" id="KW-0863">Zinc-finger</keyword>
<feature type="compositionally biased region" description="Polar residues" evidence="5">
    <location>
        <begin position="188"/>
        <end position="208"/>
    </location>
</feature>